<sequence>MHVKKSIVILLMAVQLPLPTANCSALIIYDQDSRDDEFHSEYYHDKYLFQCLIYGCNLRRMIFCSHVSIGQRISVVDVCPSSLRSSHMIIIKLTYGLAPKSKTNTVLPQLRIKIAQKSFAEKLINSIDSYKMIECFIMSYNHSCGDTDFFFLDENRHLNLRNKNKPLQFLNLEIPTEKKFWSLELKEFRITAQIATLLTRISSWYLVDTRKVVHTSTEANRLNSYIMDVIDDGTTTDNCRETKAREHILLLSLKWHHNSLTYTSHLQVMFKSDILLLILYTFNRPRELKSHWPFYFLNIISAKYYKLKITINRYLPTTYVYRYIQTPKLPPNQQLRPYSTHKIDTEMFKKRRRVKHHRKLKHNTFTICILYIYITPGFFYNIQKQNVCATPKRSKTNTVQEYKYKISFHHIVDEFLEKCNQYSHDASVTNLLYKITSTYKNRFTKCGRRLPRNLLWGPIRVQFWLWWRRPAKVPEIYNVYLYTTTIAFVILCPTDVFFYIYIYIIYIYNDKRGPHIAEIVNKANVLLYCRGIIN</sequence>
<evidence type="ECO:0000313" key="4">
    <source>
        <dbReference type="Proteomes" id="UP000475862"/>
    </source>
</evidence>
<evidence type="ECO:0000313" key="3">
    <source>
        <dbReference type="EMBL" id="KAE9532533.1"/>
    </source>
</evidence>
<evidence type="ECO:0000256" key="1">
    <source>
        <dbReference type="SAM" id="Phobius"/>
    </source>
</evidence>
<accession>A0A6G0TGQ8</accession>
<dbReference type="EMBL" id="VYZN01000038">
    <property type="protein sequence ID" value="KAE9532533.1"/>
    <property type="molecule type" value="Genomic_DNA"/>
</dbReference>
<keyword evidence="1" id="KW-0812">Transmembrane</keyword>
<gene>
    <name evidence="3" type="ORF">AGLY_009614</name>
</gene>
<protein>
    <submittedName>
        <fullName evidence="3">Uncharacterized protein</fullName>
    </submittedName>
</protein>
<feature type="transmembrane region" description="Helical" evidence="1">
    <location>
        <begin position="479"/>
        <end position="506"/>
    </location>
</feature>
<dbReference type="Proteomes" id="UP000475862">
    <property type="component" value="Unassembled WGS sequence"/>
</dbReference>
<dbReference type="AlphaFoldDB" id="A0A6G0TGQ8"/>
<keyword evidence="1" id="KW-0472">Membrane</keyword>
<keyword evidence="4" id="KW-1185">Reference proteome</keyword>
<feature type="chain" id="PRO_5026359112" evidence="2">
    <location>
        <begin position="26"/>
        <end position="534"/>
    </location>
</feature>
<evidence type="ECO:0000256" key="2">
    <source>
        <dbReference type="SAM" id="SignalP"/>
    </source>
</evidence>
<organism evidence="3 4">
    <name type="scientific">Aphis glycines</name>
    <name type="common">Soybean aphid</name>
    <dbReference type="NCBI Taxonomy" id="307491"/>
    <lineage>
        <taxon>Eukaryota</taxon>
        <taxon>Metazoa</taxon>
        <taxon>Ecdysozoa</taxon>
        <taxon>Arthropoda</taxon>
        <taxon>Hexapoda</taxon>
        <taxon>Insecta</taxon>
        <taxon>Pterygota</taxon>
        <taxon>Neoptera</taxon>
        <taxon>Paraneoptera</taxon>
        <taxon>Hemiptera</taxon>
        <taxon>Sternorrhyncha</taxon>
        <taxon>Aphidomorpha</taxon>
        <taxon>Aphidoidea</taxon>
        <taxon>Aphididae</taxon>
        <taxon>Aphidini</taxon>
        <taxon>Aphis</taxon>
        <taxon>Aphis</taxon>
    </lineage>
</organism>
<feature type="transmembrane region" description="Helical" evidence="1">
    <location>
        <begin position="364"/>
        <end position="382"/>
    </location>
</feature>
<reference evidence="3 4" key="1">
    <citation type="submission" date="2019-08" db="EMBL/GenBank/DDBJ databases">
        <title>The genome of the soybean aphid Biotype 1, its phylome, world population structure and adaptation to the North American continent.</title>
        <authorList>
            <person name="Giordano R."/>
            <person name="Donthu R.K."/>
            <person name="Hernandez A.G."/>
            <person name="Wright C.L."/>
            <person name="Zimin A.V."/>
        </authorList>
    </citation>
    <scope>NUCLEOTIDE SEQUENCE [LARGE SCALE GENOMIC DNA]</scope>
    <source>
        <tissue evidence="3">Whole aphids</tissue>
    </source>
</reference>
<feature type="non-terminal residue" evidence="3">
    <location>
        <position position="534"/>
    </location>
</feature>
<dbReference type="OrthoDB" id="10587833at2759"/>
<feature type="signal peptide" evidence="2">
    <location>
        <begin position="1"/>
        <end position="25"/>
    </location>
</feature>
<proteinExistence type="predicted"/>
<keyword evidence="1" id="KW-1133">Transmembrane helix</keyword>
<keyword evidence="2" id="KW-0732">Signal</keyword>
<name>A0A6G0TGQ8_APHGL</name>
<comment type="caution">
    <text evidence="3">The sequence shown here is derived from an EMBL/GenBank/DDBJ whole genome shotgun (WGS) entry which is preliminary data.</text>
</comment>